<feature type="compositionally biased region" description="Polar residues" evidence="2">
    <location>
        <begin position="2147"/>
        <end position="2167"/>
    </location>
</feature>
<dbReference type="InterPro" id="IPR000938">
    <property type="entry name" value="CAP-Gly_domain"/>
</dbReference>
<feature type="coiled-coil region" evidence="1">
    <location>
        <begin position="2329"/>
        <end position="2375"/>
    </location>
</feature>
<gene>
    <name evidence="5" type="primary">LOC106175264</name>
</gene>
<feature type="compositionally biased region" description="Polar residues" evidence="2">
    <location>
        <begin position="2448"/>
        <end position="2482"/>
    </location>
</feature>
<feature type="compositionally biased region" description="Basic and acidic residues" evidence="2">
    <location>
        <begin position="809"/>
        <end position="821"/>
    </location>
</feature>
<feature type="compositionally biased region" description="Basic and acidic residues" evidence="2">
    <location>
        <begin position="3004"/>
        <end position="3013"/>
    </location>
</feature>
<feature type="compositionally biased region" description="Basic and acidic residues" evidence="2">
    <location>
        <begin position="3148"/>
        <end position="3160"/>
    </location>
</feature>
<feature type="compositionally biased region" description="Polar residues" evidence="2">
    <location>
        <begin position="1273"/>
        <end position="1306"/>
    </location>
</feature>
<feature type="compositionally biased region" description="Polar residues" evidence="2">
    <location>
        <begin position="1636"/>
        <end position="1663"/>
    </location>
</feature>
<organism evidence="4 5">
    <name type="scientific">Lingula anatina</name>
    <name type="common">Brachiopod</name>
    <name type="synonym">Lingula unguis</name>
    <dbReference type="NCBI Taxonomy" id="7574"/>
    <lineage>
        <taxon>Eukaryota</taxon>
        <taxon>Metazoa</taxon>
        <taxon>Spiralia</taxon>
        <taxon>Lophotrochozoa</taxon>
        <taxon>Brachiopoda</taxon>
        <taxon>Linguliformea</taxon>
        <taxon>Lingulata</taxon>
        <taxon>Lingulida</taxon>
        <taxon>Linguloidea</taxon>
        <taxon>Lingulidae</taxon>
        <taxon>Lingula</taxon>
    </lineage>
</organism>
<feature type="compositionally biased region" description="Basic and acidic residues" evidence="2">
    <location>
        <begin position="2661"/>
        <end position="2698"/>
    </location>
</feature>
<feature type="compositionally biased region" description="Basic and acidic residues" evidence="2">
    <location>
        <begin position="712"/>
        <end position="729"/>
    </location>
</feature>
<feature type="coiled-coil region" evidence="1">
    <location>
        <begin position="1504"/>
        <end position="1572"/>
    </location>
</feature>
<feature type="compositionally biased region" description="Low complexity" evidence="2">
    <location>
        <begin position="1137"/>
        <end position="1148"/>
    </location>
</feature>
<protein>
    <submittedName>
        <fullName evidence="5">Centrosome-associated protein 350 isoform X1</fullName>
    </submittedName>
</protein>
<name>A0A1S3JQH2_LINAN</name>
<dbReference type="SUPFAM" id="SSF74924">
    <property type="entry name" value="Cap-Gly domain"/>
    <property type="match status" value="1"/>
</dbReference>
<evidence type="ECO:0000313" key="5">
    <source>
        <dbReference type="RefSeq" id="XP_013412628.1"/>
    </source>
</evidence>
<evidence type="ECO:0000256" key="2">
    <source>
        <dbReference type="SAM" id="MobiDB-lite"/>
    </source>
</evidence>
<dbReference type="InterPro" id="IPR028750">
    <property type="entry name" value="CEP350/CC187"/>
</dbReference>
<feature type="compositionally biased region" description="Polar residues" evidence="2">
    <location>
        <begin position="862"/>
        <end position="871"/>
    </location>
</feature>
<feature type="compositionally biased region" description="Polar residues" evidence="2">
    <location>
        <begin position="2235"/>
        <end position="2260"/>
    </location>
</feature>
<dbReference type="GO" id="GO:0005813">
    <property type="term" value="C:centrosome"/>
    <property type="evidence" value="ECO:0007669"/>
    <property type="project" value="InterPro"/>
</dbReference>
<feature type="compositionally biased region" description="Acidic residues" evidence="2">
    <location>
        <begin position="664"/>
        <end position="676"/>
    </location>
</feature>
<keyword evidence="4" id="KW-1185">Reference proteome</keyword>
<dbReference type="Pfam" id="PF01302">
    <property type="entry name" value="CAP_GLY"/>
    <property type="match status" value="1"/>
</dbReference>
<dbReference type="InParanoid" id="A0A1S3JQH2"/>
<feature type="compositionally biased region" description="Basic and acidic residues" evidence="2">
    <location>
        <begin position="873"/>
        <end position="885"/>
    </location>
</feature>
<feature type="compositionally biased region" description="Basic and acidic residues" evidence="2">
    <location>
        <begin position="115"/>
        <end position="135"/>
    </location>
</feature>
<feature type="compositionally biased region" description="Low complexity" evidence="2">
    <location>
        <begin position="2003"/>
        <end position="2013"/>
    </location>
</feature>
<dbReference type="InterPro" id="IPR036859">
    <property type="entry name" value="CAP-Gly_dom_sf"/>
</dbReference>
<dbReference type="GO" id="GO:0034453">
    <property type="term" value="P:microtubule anchoring"/>
    <property type="evidence" value="ECO:0007669"/>
    <property type="project" value="InterPro"/>
</dbReference>
<dbReference type="OrthoDB" id="306254at2759"/>
<feature type="region of interest" description="Disordered" evidence="2">
    <location>
        <begin position="2900"/>
        <end position="2985"/>
    </location>
</feature>
<feature type="compositionally biased region" description="Basic and acidic residues" evidence="2">
    <location>
        <begin position="2721"/>
        <end position="2730"/>
    </location>
</feature>
<feature type="domain" description="CAP-Gly" evidence="3">
    <location>
        <begin position="2843"/>
        <end position="2885"/>
    </location>
</feature>
<feature type="compositionally biased region" description="Basic and acidic residues" evidence="2">
    <location>
        <begin position="2088"/>
        <end position="2105"/>
    </location>
</feature>
<feature type="compositionally biased region" description="Basic and acidic residues" evidence="2">
    <location>
        <begin position="1340"/>
        <end position="1359"/>
    </location>
</feature>
<feature type="region of interest" description="Disordered" evidence="2">
    <location>
        <begin position="311"/>
        <end position="405"/>
    </location>
</feature>
<feature type="compositionally biased region" description="Basic and acidic residues" evidence="2">
    <location>
        <begin position="3078"/>
        <end position="3095"/>
    </location>
</feature>
<dbReference type="PROSITE" id="PS50245">
    <property type="entry name" value="CAP_GLY_2"/>
    <property type="match status" value="1"/>
</dbReference>
<feature type="compositionally biased region" description="Polar residues" evidence="2">
    <location>
        <begin position="2313"/>
        <end position="2322"/>
    </location>
</feature>
<dbReference type="PANTHER" id="PTHR13958">
    <property type="entry name" value="CENTROSOME-ASSOCIATED PROTEIN 350"/>
    <property type="match status" value="1"/>
</dbReference>
<feature type="compositionally biased region" description="Basic and acidic residues" evidence="2">
    <location>
        <begin position="694"/>
        <end position="705"/>
    </location>
</feature>
<dbReference type="GeneID" id="106175264"/>
<feature type="compositionally biased region" description="Basic residues" evidence="2">
    <location>
        <begin position="1311"/>
        <end position="1326"/>
    </location>
</feature>
<feature type="compositionally biased region" description="Basic and acidic residues" evidence="2">
    <location>
        <begin position="830"/>
        <end position="857"/>
    </location>
</feature>
<feature type="compositionally biased region" description="Basic and acidic residues" evidence="2">
    <location>
        <begin position="600"/>
        <end position="621"/>
    </location>
</feature>
<feature type="compositionally biased region" description="Basic and acidic residues" evidence="2">
    <location>
        <begin position="1949"/>
        <end position="1972"/>
    </location>
</feature>
<dbReference type="GO" id="GO:0008017">
    <property type="term" value="F:microtubule binding"/>
    <property type="evidence" value="ECO:0007669"/>
    <property type="project" value="InterPro"/>
</dbReference>
<feature type="compositionally biased region" description="Polar residues" evidence="2">
    <location>
        <begin position="2106"/>
        <end position="2116"/>
    </location>
</feature>
<feature type="region of interest" description="Disordered" evidence="2">
    <location>
        <begin position="1114"/>
        <end position="1159"/>
    </location>
</feature>
<proteinExistence type="predicted"/>
<dbReference type="Gene3D" id="2.30.30.190">
    <property type="entry name" value="CAP Gly-rich-like domain"/>
    <property type="match status" value="1"/>
</dbReference>
<feature type="compositionally biased region" description="Basic and acidic residues" evidence="2">
    <location>
        <begin position="2404"/>
        <end position="2442"/>
    </location>
</feature>
<feature type="compositionally biased region" description="Basic and acidic residues" evidence="2">
    <location>
        <begin position="2564"/>
        <end position="2588"/>
    </location>
</feature>
<feature type="compositionally biased region" description="Polar residues" evidence="2">
    <location>
        <begin position="3191"/>
        <end position="3200"/>
    </location>
</feature>
<feature type="region of interest" description="Disordered" evidence="2">
    <location>
        <begin position="1226"/>
        <end position="1326"/>
    </location>
</feature>
<feature type="compositionally biased region" description="Low complexity" evidence="2">
    <location>
        <begin position="2642"/>
        <end position="2660"/>
    </location>
</feature>
<dbReference type="PANTHER" id="PTHR13958:SF3">
    <property type="entry name" value="CAP-GLY DOMAIN-CONTAINING PROTEIN-RELATED"/>
    <property type="match status" value="1"/>
</dbReference>
<accession>A0A1S3JQH2</accession>
<feature type="compositionally biased region" description="Polar residues" evidence="2">
    <location>
        <begin position="931"/>
        <end position="940"/>
    </location>
</feature>
<feature type="region of interest" description="Disordered" evidence="2">
    <location>
        <begin position="3185"/>
        <end position="3223"/>
    </location>
</feature>
<evidence type="ECO:0000313" key="4">
    <source>
        <dbReference type="Proteomes" id="UP000085678"/>
    </source>
</evidence>
<dbReference type="SMART" id="SM01052">
    <property type="entry name" value="CAP_GLY"/>
    <property type="match status" value="1"/>
</dbReference>
<evidence type="ECO:0000259" key="3">
    <source>
        <dbReference type="PROSITE" id="PS50245"/>
    </source>
</evidence>
<feature type="region of interest" description="Disordered" evidence="2">
    <location>
        <begin position="525"/>
        <end position="940"/>
    </location>
</feature>
<dbReference type="STRING" id="7574.A0A1S3JQH2"/>
<feature type="compositionally biased region" description="Basic and acidic residues" evidence="2">
    <location>
        <begin position="1122"/>
        <end position="1133"/>
    </location>
</feature>
<feature type="compositionally biased region" description="Basic residues" evidence="2">
    <location>
        <begin position="762"/>
        <end position="773"/>
    </location>
</feature>
<sequence>MMASVFKGRRVTDPVPVVRGPTSPTQYDTSLGDLEKAWDKMGKTKTALRRVEHRLDDAARYKFQEPESLNISDSSVTVDRVPSFRIEDRGRPVTTRLDNFGRTEEMRKRTSRKVSRLEDKYTEEPEHAYRARSPIDSRTFSYAAANREGQPRTKSPKRVGFSNRNEYRSIENRDAILTSYSDRIHGLDGLASRSGSSDPLRSGIYDSSRSSGFDRPSLSSEGIGNVTDPRALRETEVRFLNDHITDSRRVEPEMSDFRRYSGSTRQTYVNVTVPGSTYSRPTNSIYTTDTMRTFETGGSHPRVDYGRTQTAVDGTGVPPLRTQTTAAVGDPLGRDHIPGAYTRPYEGLDRASQGYSTRTPGEGVTPGLGQSKDTDTSRSETSGDAKLQSLRKNLKSASRNSEGLAKLREKVMQQRLKASDKVGDIFSQGQGLQKPPDAPRPLAPNTSLNRETAPEEVRGHPRLPIGGSTYTTRSDGTGKLFTKDTSIDQSLDSLLGSRQLHTDEKTVQPKTYDIYAAEKQPMVRKVAAGPPGPTYRGFNEAETKIRTPEGKVVRVSQSRRKMREKKISKESKVAKESKKEANKKSSTKPARVISHHKRPSKYERKDIITTRSWREGQKLVLKELGPNKLPKMSLSPPTKDTEPSSEVTPVPQKPDPVQATADVPEADQADTDVSDNEDFKDSLEPSRAKGLSEQAKHVLADLKSESEDEEDKADREERQADSPHKEKVGKGRMKRKLTKPEPETKFPAAKVRHYDTDEVRRFIAKQKADRKKKSQEEKKHQKEQQEMKKKQLEDLYKKQKKSARPIRPNRVDRHRVLDETFSKGQSVGDLPRRHPFHDDSRKVSTGSDKENREHRDSDEDNLSSSDASTITRDGLEGKQSHRDDQPQSQALSEVLSSTSELTTDIDMSEQLPARMTDFPTAEASFKPVQGQGYQASSLPYQPTVPVSATAATYRTNAASSLAEAYSAGYASVSQPKTKQERISALKEMSMALQSRLHAETRRLIQTSPEIAAASKPHIPTASDQYWAYPRYRDLDVMSTESEGTEEFMTRHDRLTGGRQNYSVFTGDLPGVGSLSDHAMRVEDEKNQAAAATKIQAAYRGHTVRQGLSWRLPSGGTLGSRLKQKETTKPKILDDSSDTSSLLTDTTLTESEGFGEKAPKIGAGLRETGYCIRDLGGGPDPRPEFAVTEPYEGPFEKKRLAWDEPPYDPYSVLSIYTRQYQDRAKVSTGVGTSEFSPQRQPSPPVHSSPSPVYDDDFTHTTPSIRSHKEESHRSQGTAYSGLQRSAGSGSHKSGTSLRSGKTGSYQDESNRTRSKRRTRSPYRVIMRGKYKYYLPKDRWYYRRNEENLSPGERDDKREEDTLGDSLTQSLESDEDVRESPPSPKPVQSLSLVPSNRSRVDDSLDSDLSSLGDEETRRDPLSLASKLTAGSPRSYPPAETRLAPDMLERRMTAELNLLDGMEESLRHLTDVERARGISMTQQETVSLAQILKGRQQTHNQDMKDLHMKLQQERLESTRQLEEAQRRAAEASREAARAIAEVRGDAATKIQDSTHRLLETQAEAAKATAEAARQLAGVASVSQSATAQALDSNRIASDVATAAASAAVTAALDQQRQQQMDFWRQARQYTYDRSTQVSAAYSAGSRTRSPPTASYSPVSRTRSPPTASYGGDSFESGSKSETEAKTKSGSESASSIRTASDLSDPGRRGASQDTDSPILTASDAKPRHQEESDQDKTLTESIVEDLHSDKTESVTEEIPSDKDYSMKFDESMTEDEIEDQSFRALLPSETHRRKAKKEEYRVSDHGSLSSEEMQISGVLSVSELHAPFHGEDSFSKFTAEMVRQYMKEEEMRAKHQGALFRLREKALEEKMKAELAWLDQQKKQLRDKGSDDAYPQIVKKQRGLIMKYKKEQAEIKRLQEANRIASRERQLLLQQHQEIARLRQSAQQVKSKLKDSKGDGIETTHSEDETGHKDSLQLPEEFLQSHLSRQESKSDTEVYVDSGQLSSRRSPSPSSRPDARVMKELKKLHLDERHLTVREVKLQQRRRHAEELLAWKKRLDQEEREIKKMEQQAVEVRLDDADRRRKGKKGKEKEGKREKDKPQEKSHSISENLPPSTGSPVLDGSRLDGSRQGASGSESSIAEDVPSPVHTASKTGSSIAEDIQTPSVSDAKSKGHNRSESESSIQEEVLSEVKGEVKVKGEGHRRSGSESSVPEEVPSHASSIAEEVHTETPRKQKSSYSSDDTTHNGSANGEYSNDTFESTDTGKKEVSRASKLSKAISKEGNLSLKSPRSPRSPFANRRKSSETSESEESFSYAQSETASDQSDVEGRIRALAEDLKRRKIEAERLKREQKKRHKERLRAQEASLKKQIEAYDNVIVQIKQDLTKELELEPVKGSVKPQIKQPRVAEKKTLHKHEDVPQPETVKQRSESRESSIAEEGKEGGEPGTPVTAQSPRLSPSPQLDDTLKYQSPLRSEASTPTRPSSLPKFLPDTLRLQRSPTREESKSKAEERSRSISEELAKSGSEISEEIGEDIFSPRSEASEKSSGDMILKFDGVGGGSVAEQIYERSRSVKDTARSKSQDGTKKSETEEYDYGEDFTKATEEQTEVQKSLKSVESEIQEDIESEADLNSQKSDASTHSQRSVKSQHSAASSHSQKSWRSQRSESSVRSRKSDVSHKSEVSERSKRSEVSKADSERSKGTRSRSASEASEASYSDDFSSSSEKKFVKSDISRASSRHSQRSVQQDEKTASVGESIHSEDEVSERLSVQSQDSEQSGQMLDLSRTKGAVEDEDRTPVQSPSWLVHEEPRILDTSTPLAEPLTRFSIGDRVLIDSSKPGRLLYKGTTLFSDGIMAGVELDTAEGEGDGTKNGVHYFDCKPMHGVFVTADRCQHLPAEFEVKARQDKEDIEEEEAPSEHTVTEEVPPEEPPKSPEYSDDFDGSEVAGEGQKSRSEGRELRGEGQEAISVKSEEKEESIQEEVSVATDSELERVISSAAQAVEQFEETSPRDVDEHVLSSTAVTPRDSVPEDTRQQGAAPARNLDTVVDKITDSLTAMIIKDSVTVIGKIAEKQGYSTQGRNDSKEIVEKESEGKEKPHTPFLDLLTKEQEQFDESVEDFEEDFQRELQASPETPAVLPAQKADIVPQLPKPSEDSAKTSEKDITTNTVLNDLLNDAISDMLSIRRKQTEKFAAETQTEQSSLKPDTPEDLPKTPVTPDPESPVAVDKLTPDVDLTDEDLFSRVTIREREELQADTPLPARPVSPVFGGSQHGISALDLLGLEEFGGNEWMDDDFGLSLQRQIPDKPPPPYPGTAMELAPKQEYSKLDLQKLTEELFYAVPHKKEEVIKLTWNAVDAFWAARRYGEPFDSVMPPGDYFTSEDRGQDIEATSRRVYKKMIFELVGDLIKDIYADEEDLTPEPWEKPRKIQHRYYKGKAPPTTCDHLKEVVEHHVLNLTGLSKRPKMDEKTVKLGGRKKKDLVDLILVQELREEEPSWVNYDDDELAVKFQLADAIFDSLLVETGKVFTDALQRYESRTNSSN</sequence>
<feature type="region of interest" description="Disordered" evidence="2">
    <location>
        <begin position="1636"/>
        <end position="1806"/>
    </location>
</feature>
<feature type="region of interest" description="Disordered" evidence="2">
    <location>
        <begin position="2388"/>
        <end position="2800"/>
    </location>
</feature>
<feature type="compositionally biased region" description="Basic and acidic residues" evidence="2">
    <location>
        <begin position="1721"/>
        <end position="1767"/>
    </location>
</feature>
<feature type="compositionally biased region" description="Basic and acidic residues" evidence="2">
    <location>
        <begin position="2068"/>
        <end position="2080"/>
    </location>
</feature>
<feature type="compositionally biased region" description="Basic and acidic residues" evidence="2">
    <location>
        <begin position="539"/>
        <end position="552"/>
    </location>
</feature>
<feature type="compositionally biased region" description="Polar residues" evidence="2">
    <location>
        <begin position="193"/>
        <end position="222"/>
    </location>
</feature>
<feature type="compositionally biased region" description="Basic and acidic residues" evidence="2">
    <location>
        <begin position="2947"/>
        <end position="2960"/>
    </location>
</feature>
<feature type="compositionally biased region" description="Basic and acidic residues" evidence="2">
    <location>
        <begin position="1675"/>
        <end position="1685"/>
    </location>
</feature>
<feature type="region of interest" description="Disordered" evidence="2">
    <location>
        <begin position="426"/>
        <end position="479"/>
    </location>
</feature>
<feature type="region of interest" description="Disordered" evidence="2">
    <location>
        <begin position="188"/>
        <end position="226"/>
    </location>
</feature>
<feature type="compositionally biased region" description="Basic and acidic residues" evidence="2">
    <location>
        <begin position="752"/>
        <end position="761"/>
    </location>
</feature>
<dbReference type="RefSeq" id="XP_013412628.1">
    <property type="nucleotide sequence ID" value="XM_013557174.2"/>
</dbReference>
<evidence type="ECO:0000256" key="1">
    <source>
        <dbReference type="SAM" id="Coils"/>
    </source>
</evidence>
<reference evidence="5" key="1">
    <citation type="submission" date="2025-08" db="UniProtKB">
        <authorList>
            <consortium name="RefSeq"/>
        </authorList>
    </citation>
    <scope>IDENTIFICATION</scope>
    <source>
        <tissue evidence="5">Gonads</tissue>
    </source>
</reference>
<feature type="compositionally biased region" description="Basic and acidic residues" evidence="2">
    <location>
        <begin position="677"/>
        <end position="687"/>
    </location>
</feature>
<feature type="compositionally biased region" description="Low complexity" evidence="2">
    <location>
        <begin position="891"/>
        <end position="902"/>
    </location>
</feature>
<feature type="compositionally biased region" description="Polar residues" evidence="2">
    <location>
        <begin position="2627"/>
        <end position="2640"/>
    </location>
</feature>
<feature type="region of interest" description="Disordered" evidence="2">
    <location>
        <begin position="2068"/>
        <end position="2326"/>
    </location>
</feature>
<feature type="region of interest" description="Disordered" evidence="2">
    <location>
        <begin position="1340"/>
        <end position="1439"/>
    </location>
</feature>
<feature type="region of interest" description="Disordered" evidence="2">
    <location>
        <begin position="3118"/>
        <end position="3161"/>
    </location>
</feature>
<feature type="region of interest" description="Disordered" evidence="2">
    <location>
        <begin position="1939"/>
        <end position="2018"/>
    </location>
</feature>
<dbReference type="KEGG" id="lak:106175264"/>
<feature type="compositionally biased region" description="Basic and acidic residues" evidence="2">
    <location>
        <begin position="565"/>
        <end position="583"/>
    </location>
</feature>
<feature type="region of interest" description="Disordered" evidence="2">
    <location>
        <begin position="104"/>
        <end position="165"/>
    </location>
</feature>
<feature type="compositionally biased region" description="Polar residues" evidence="2">
    <location>
        <begin position="1686"/>
        <end position="1698"/>
    </location>
</feature>
<keyword evidence="1" id="KW-0175">Coiled coil</keyword>
<feature type="compositionally biased region" description="Basic and acidic residues" evidence="2">
    <location>
        <begin position="2498"/>
        <end position="2519"/>
    </location>
</feature>
<feature type="region of interest" description="Disordered" evidence="2">
    <location>
        <begin position="3070"/>
        <end position="3098"/>
    </location>
</feature>
<feature type="compositionally biased region" description="Basic and acidic residues" evidence="2">
    <location>
        <begin position="774"/>
        <end position="797"/>
    </location>
</feature>
<feature type="compositionally biased region" description="Polar residues" evidence="2">
    <location>
        <begin position="1384"/>
        <end position="1395"/>
    </location>
</feature>
<feature type="compositionally biased region" description="Basic and acidic residues" evidence="2">
    <location>
        <begin position="2168"/>
        <end position="2178"/>
    </location>
</feature>
<feature type="compositionally biased region" description="Low complexity" evidence="2">
    <location>
        <begin position="2702"/>
        <end position="2720"/>
    </location>
</feature>
<feature type="region of interest" description="Disordered" evidence="2">
    <location>
        <begin position="2998"/>
        <end position="3038"/>
    </location>
</feature>
<dbReference type="Proteomes" id="UP000085678">
    <property type="component" value="Unplaced"/>
</dbReference>
<feature type="compositionally biased region" description="Polar residues" evidence="2">
    <location>
        <begin position="2765"/>
        <end position="2777"/>
    </location>
</feature>
<feature type="compositionally biased region" description="Basic and acidic residues" evidence="2">
    <location>
        <begin position="372"/>
        <end position="383"/>
    </location>
</feature>
<feature type="compositionally biased region" description="Low complexity" evidence="2">
    <location>
        <begin position="2206"/>
        <end position="2220"/>
    </location>
</feature>
<dbReference type="PROSITE" id="PS50096">
    <property type="entry name" value="IQ"/>
    <property type="match status" value="1"/>
</dbReference>
<feature type="compositionally biased region" description="Acidic residues" evidence="2">
    <location>
        <begin position="2617"/>
        <end position="2626"/>
    </location>
</feature>
<feature type="compositionally biased region" description="Basic and acidic residues" evidence="2">
    <location>
        <begin position="2188"/>
        <end position="2205"/>
    </location>
</feature>